<reference evidence="1" key="1">
    <citation type="submission" date="2021-06" db="EMBL/GenBank/DDBJ databases">
        <title>Parelaphostrongylus tenuis whole genome reference sequence.</title>
        <authorList>
            <person name="Garwood T.J."/>
            <person name="Larsen P.A."/>
            <person name="Fountain-Jones N.M."/>
            <person name="Garbe J.R."/>
            <person name="Macchietto M.G."/>
            <person name="Kania S.A."/>
            <person name="Gerhold R.W."/>
            <person name="Richards J.E."/>
            <person name="Wolf T.M."/>
        </authorList>
    </citation>
    <scope>NUCLEOTIDE SEQUENCE</scope>
    <source>
        <strain evidence="1">MNPRO001-30</strain>
        <tissue evidence="1">Meninges</tissue>
    </source>
</reference>
<gene>
    <name evidence="1" type="ORF">KIN20_026279</name>
</gene>
<evidence type="ECO:0000313" key="1">
    <source>
        <dbReference type="EMBL" id="KAJ1365837.1"/>
    </source>
</evidence>
<proteinExistence type="predicted"/>
<dbReference type="EMBL" id="JAHQIW010005371">
    <property type="protein sequence ID" value="KAJ1365837.1"/>
    <property type="molecule type" value="Genomic_DNA"/>
</dbReference>
<organism evidence="1 2">
    <name type="scientific">Parelaphostrongylus tenuis</name>
    <name type="common">Meningeal worm</name>
    <dbReference type="NCBI Taxonomy" id="148309"/>
    <lineage>
        <taxon>Eukaryota</taxon>
        <taxon>Metazoa</taxon>
        <taxon>Ecdysozoa</taxon>
        <taxon>Nematoda</taxon>
        <taxon>Chromadorea</taxon>
        <taxon>Rhabditida</taxon>
        <taxon>Rhabditina</taxon>
        <taxon>Rhabditomorpha</taxon>
        <taxon>Strongyloidea</taxon>
        <taxon>Metastrongylidae</taxon>
        <taxon>Parelaphostrongylus</taxon>
    </lineage>
</organism>
<sequence>MESFEVTDLYTYVSNDSTLQGTHELQIQHQEAVNMYGLSTVQYMVLLKVPELLNIQMVWENYAQMRGLAMGQRLASSLKLAFMSKVEAPVMDLQPLLYCSYDFCRDSFDICQSLITSNQSADSENVEPGDVISFTPVEGEAV</sequence>
<dbReference type="AlphaFoldDB" id="A0AAD5MWJ2"/>
<name>A0AAD5MWJ2_PARTN</name>
<keyword evidence="2" id="KW-1185">Reference proteome</keyword>
<dbReference type="Proteomes" id="UP001196413">
    <property type="component" value="Unassembled WGS sequence"/>
</dbReference>
<protein>
    <submittedName>
        <fullName evidence="1">Uncharacterized protein</fullName>
    </submittedName>
</protein>
<accession>A0AAD5MWJ2</accession>
<comment type="caution">
    <text evidence="1">The sequence shown here is derived from an EMBL/GenBank/DDBJ whole genome shotgun (WGS) entry which is preliminary data.</text>
</comment>
<evidence type="ECO:0000313" key="2">
    <source>
        <dbReference type="Proteomes" id="UP001196413"/>
    </source>
</evidence>